<gene>
    <name evidence="2" type="ORF">CC84DRAFT_1202034</name>
</gene>
<dbReference type="EMBL" id="KV441549">
    <property type="protein sequence ID" value="OAG09237.1"/>
    <property type="molecule type" value="Genomic_DNA"/>
</dbReference>
<proteinExistence type="predicted"/>
<sequence>MQDDHLQISHSDRSNSDPVRMQLLTNLMVTQPNSTKGNAQYDPITRKEDTLSTLALWMTVAPITVGINAEGTQPHYEYRADWIPAHHTSSARGANNQWTVPYIENFIRVPVGAAVLGDVVSWPSKRGDVSITSTVFQSKLDSKKPKLLAVPSAIILICAWVLIVCNLRLATLSEV</sequence>
<evidence type="ECO:0000313" key="3">
    <source>
        <dbReference type="Proteomes" id="UP000077069"/>
    </source>
</evidence>
<keyword evidence="1" id="KW-0472">Membrane</keyword>
<keyword evidence="1" id="KW-0812">Transmembrane</keyword>
<accession>A0A177CR36</accession>
<dbReference type="GeneID" id="28765234"/>
<dbReference type="Proteomes" id="UP000077069">
    <property type="component" value="Unassembled WGS sequence"/>
</dbReference>
<organism evidence="2 3">
    <name type="scientific">Paraphaeosphaeria sporulosa</name>
    <dbReference type="NCBI Taxonomy" id="1460663"/>
    <lineage>
        <taxon>Eukaryota</taxon>
        <taxon>Fungi</taxon>
        <taxon>Dikarya</taxon>
        <taxon>Ascomycota</taxon>
        <taxon>Pezizomycotina</taxon>
        <taxon>Dothideomycetes</taxon>
        <taxon>Pleosporomycetidae</taxon>
        <taxon>Pleosporales</taxon>
        <taxon>Massarineae</taxon>
        <taxon>Didymosphaeriaceae</taxon>
        <taxon>Paraphaeosphaeria</taxon>
    </lineage>
</organism>
<keyword evidence="3" id="KW-1185">Reference proteome</keyword>
<protein>
    <submittedName>
        <fullName evidence="2">Uncharacterized protein</fullName>
    </submittedName>
</protein>
<dbReference type="OrthoDB" id="4734538at2759"/>
<dbReference type="RefSeq" id="XP_018039602.1">
    <property type="nucleotide sequence ID" value="XM_018181748.1"/>
</dbReference>
<feature type="transmembrane region" description="Helical" evidence="1">
    <location>
        <begin position="147"/>
        <end position="169"/>
    </location>
</feature>
<keyword evidence="1" id="KW-1133">Transmembrane helix</keyword>
<evidence type="ECO:0000256" key="1">
    <source>
        <dbReference type="SAM" id="Phobius"/>
    </source>
</evidence>
<name>A0A177CR36_9PLEO</name>
<dbReference type="InParanoid" id="A0A177CR36"/>
<evidence type="ECO:0000313" key="2">
    <source>
        <dbReference type="EMBL" id="OAG09237.1"/>
    </source>
</evidence>
<reference evidence="2 3" key="1">
    <citation type="submission" date="2016-05" db="EMBL/GenBank/DDBJ databases">
        <title>Comparative analysis of secretome profiles of manganese(II)-oxidizing ascomycete fungi.</title>
        <authorList>
            <consortium name="DOE Joint Genome Institute"/>
            <person name="Zeiner C.A."/>
            <person name="Purvine S.O."/>
            <person name="Zink E.M."/>
            <person name="Wu S."/>
            <person name="Pasa-Tolic L."/>
            <person name="Chaput D.L."/>
            <person name="Haridas S."/>
            <person name="Grigoriev I.V."/>
            <person name="Santelli C.M."/>
            <person name="Hansel C.M."/>
        </authorList>
    </citation>
    <scope>NUCLEOTIDE SEQUENCE [LARGE SCALE GENOMIC DNA]</scope>
    <source>
        <strain evidence="2 3">AP3s5-JAC2a</strain>
    </source>
</reference>
<dbReference type="AlphaFoldDB" id="A0A177CR36"/>